<protein>
    <submittedName>
        <fullName evidence="1">Uncharacterized protein</fullName>
    </submittedName>
</protein>
<comment type="caution">
    <text evidence="1">The sequence shown here is derived from an EMBL/GenBank/DDBJ whole genome shotgun (WGS) entry which is preliminary data.</text>
</comment>
<dbReference type="Proteomes" id="UP000807025">
    <property type="component" value="Unassembled WGS sequence"/>
</dbReference>
<dbReference type="EMBL" id="MU154569">
    <property type="protein sequence ID" value="KAF9494748.1"/>
    <property type="molecule type" value="Genomic_DNA"/>
</dbReference>
<evidence type="ECO:0000313" key="2">
    <source>
        <dbReference type="Proteomes" id="UP000807025"/>
    </source>
</evidence>
<dbReference type="AlphaFoldDB" id="A0A9P5ZUX5"/>
<proteinExistence type="predicted"/>
<accession>A0A9P5ZUX5</accession>
<name>A0A9P5ZUX5_PLEER</name>
<sequence>MSSFQCFLLVIGCRRGHFMKLDEFGGETRSFGQNWIFDQKVTGLPDKNGCRWNLLPRQNPEISTTASATIFRGRCHHVTCTSHWTGPEFEATQPSLTLCHRLYHNTFNQRT</sequence>
<keyword evidence="2" id="KW-1185">Reference proteome</keyword>
<reference evidence="1" key="1">
    <citation type="submission" date="2020-11" db="EMBL/GenBank/DDBJ databases">
        <authorList>
            <consortium name="DOE Joint Genome Institute"/>
            <person name="Ahrendt S."/>
            <person name="Riley R."/>
            <person name="Andreopoulos W."/>
            <person name="Labutti K."/>
            <person name="Pangilinan J."/>
            <person name="Ruiz-Duenas F.J."/>
            <person name="Barrasa J.M."/>
            <person name="Sanchez-Garcia M."/>
            <person name="Camarero S."/>
            <person name="Miyauchi S."/>
            <person name="Serrano A."/>
            <person name="Linde D."/>
            <person name="Babiker R."/>
            <person name="Drula E."/>
            <person name="Ayuso-Fernandez I."/>
            <person name="Pacheco R."/>
            <person name="Padilla G."/>
            <person name="Ferreira P."/>
            <person name="Barriuso J."/>
            <person name="Kellner H."/>
            <person name="Castanera R."/>
            <person name="Alfaro M."/>
            <person name="Ramirez L."/>
            <person name="Pisabarro A.G."/>
            <person name="Kuo A."/>
            <person name="Tritt A."/>
            <person name="Lipzen A."/>
            <person name="He G."/>
            <person name="Yan M."/>
            <person name="Ng V."/>
            <person name="Cullen D."/>
            <person name="Martin F."/>
            <person name="Rosso M.-N."/>
            <person name="Henrissat B."/>
            <person name="Hibbett D."/>
            <person name="Martinez A.T."/>
            <person name="Grigoriev I.V."/>
        </authorList>
    </citation>
    <scope>NUCLEOTIDE SEQUENCE</scope>
    <source>
        <strain evidence="1">ATCC 90797</strain>
    </source>
</reference>
<organism evidence="1 2">
    <name type="scientific">Pleurotus eryngii</name>
    <name type="common">Boletus of the steppes</name>
    <dbReference type="NCBI Taxonomy" id="5323"/>
    <lineage>
        <taxon>Eukaryota</taxon>
        <taxon>Fungi</taxon>
        <taxon>Dikarya</taxon>
        <taxon>Basidiomycota</taxon>
        <taxon>Agaricomycotina</taxon>
        <taxon>Agaricomycetes</taxon>
        <taxon>Agaricomycetidae</taxon>
        <taxon>Agaricales</taxon>
        <taxon>Pleurotineae</taxon>
        <taxon>Pleurotaceae</taxon>
        <taxon>Pleurotus</taxon>
    </lineage>
</organism>
<evidence type="ECO:0000313" key="1">
    <source>
        <dbReference type="EMBL" id="KAF9494748.1"/>
    </source>
</evidence>
<gene>
    <name evidence="1" type="ORF">BDN71DRAFT_937528</name>
</gene>